<dbReference type="Proteomes" id="UP000198290">
    <property type="component" value="Chromosome"/>
</dbReference>
<gene>
    <name evidence="2" type="ORF">DLM_2301</name>
</gene>
<dbReference type="EMBL" id="AP018823">
    <property type="protein sequence ID" value="BBF85916.1"/>
    <property type="molecule type" value="Genomic_DNA"/>
</dbReference>
<reference evidence="3" key="1">
    <citation type="journal article" date="2017" name="Biotechnol. Biofuels">
        <title>Evaluation of environmental bacterial communities as a factor affecting the growth of duckweed Lemna minor.</title>
        <authorList>
            <person name="Ishizawa H."/>
            <person name="Kuroda M."/>
            <person name="Morikawa M."/>
            <person name="Ike M."/>
        </authorList>
    </citation>
    <scope>NUCLEOTIDE SEQUENCE [LARGE SCALE GENOMIC DNA]</scope>
    <source>
        <strain evidence="3">H3</strain>
    </source>
</reference>
<feature type="signal peptide" evidence="1">
    <location>
        <begin position="1"/>
        <end position="19"/>
    </location>
</feature>
<dbReference type="AlphaFoldDB" id="A0A3G9GKQ1"/>
<reference evidence="2 3" key="2">
    <citation type="journal article" date="2017" name="Genome Announc.">
        <title>Draft genome sequence of Aquitalea magnusonii strain H3, a plant growth-promoting bacterium of duckweed Lemna minor.</title>
        <authorList>
            <person name="Ishizawa H."/>
            <person name="Kuroda M."/>
            <person name="Ike M."/>
        </authorList>
    </citation>
    <scope>NUCLEOTIDE SEQUENCE [LARGE SCALE GENOMIC DNA]</scope>
    <source>
        <strain evidence="2 3">H3</strain>
    </source>
</reference>
<accession>A0A3G9GKQ1</accession>
<organism evidence="2 3">
    <name type="scientific">Aquitalea magnusonii</name>
    <dbReference type="NCBI Taxonomy" id="332411"/>
    <lineage>
        <taxon>Bacteria</taxon>
        <taxon>Pseudomonadati</taxon>
        <taxon>Pseudomonadota</taxon>
        <taxon>Betaproteobacteria</taxon>
        <taxon>Neisseriales</taxon>
        <taxon>Chromobacteriaceae</taxon>
        <taxon>Aquitalea</taxon>
    </lineage>
</organism>
<keyword evidence="1" id="KW-0732">Signal</keyword>
<sequence>MQASALPVLLLVARSAGSAACHIAPPDGPALPGQNAGCWRLSPAWRVRQALRRPVWVALLVVIQR</sequence>
<protein>
    <recommendedName>
        <fullName evidence="4">Secreted protein</fullName>
    </recommendedName>
</protein>
<name>A0A3G9GKQ1_9NEIS</name>
<proteinExistence type="predicted"/>
<feature type="chain" id="PRO_5017947227" description="Secreted protein" evidence="1">
    <location>
        <begin position="20"/>
        <end position="65"/>
    </location>
</feature>
<keyword evidence="3" id="KW-1185">Reference proteome</keyword>
<evidence type="ECO:0008006" key="4">
    <source>
        <dbReference type="Google" id="ProtNLM"/>
    </source>
</evidence>
<evidence type="ECO:0000256" key="1">
    <source>
        <dbReference type="SAM" id="SignalP"/>
    </source>
</evidence>
<dbReference type="KEGG" id="amah:DLM_2301"/>
<evidence type="ECO:0000313" key="3">
    <source>
        <dbReference type="Proteomes" id="UP000198290"/>
    </source>
</evidence>
<evidence type="ECO:0000313" key="2">
    <source>
        <dbReference type="EMBL" id="BBF85916.1"/>
    </source>
</evidence>
<reference evidence="3" key="3">
    <citation type="journal article" date="2017" name="Plant Physiol. Biochem.">
        <title>Differential oxidative and antioxidative response of duckweed Lemna minor toward plant growth promoting/inhibiting bacteria.</title>
        <authorList>
            <person name="Ishizawa H."/>
            <person name="Kuroda M."/>
            <person name="Morikawa M."/>
            <person name="Ike M."/>
        </authorList>
    </citation>
    <scope>NUCLEOTIDE SEQUENCE [LARGE SCALE GENOMIC DNA]</scope>
    <source>
        <strain evidence="3">H3</strain>
    </source>
</reference>